<dbReference type="Proteomes" id="UP000225706">
    <property type="component" value="Unassembled WGS sequence"/>
</dbReference>
<accession>A0A2B4SS52</accession>
<dbReference type="OrthoDB" id="6358690at2759"/>
<comment type="caution">
    <text evidence="3">The sequence shown here is derived from an EMBL/GenBank/DDBJ whole genome shotgun (WGS) entry which is preliminary data.</text>
</comment>
<dbReference type="GO" id="GO:0009100">
    <property type="term" value="P:glycoprotein metabolic process"/>
    <property type="evidence" value="ECO:0007669"/>
    <property type="project" value="UniProtKB-ARBA"/>
</dbReference>
<proteinExistence type="predicted"/>
<evidence type="ECO:0000256" key="1">
    <source>
        <dbReference type="SAM" id="Phobius"/>
    </source>
</evidence>
<dbReference type="EMBL" id="LSMT01000011">
    <property type="protein sequence ID" value="PFX33494.1"/>
    <property type="molecule type" value="Genomic_DNA"/>
</dbReference>
<organism evidence="3 4">
    <name type="scientific">Stylophora pistillata</name>
    <name type="common">Smooth cauliflower coral</name>
    <dbReference type="NCBI Taxonomy" id="50429"/>
    <lineage>
        <taxon>Eukaryota</taxon>
        <taxon>Metazoa</taxon>
        <taxon>Cnidaria</taxon>
        <taxon>Anthozoa</taxon>
        <taxon>Hexacorallia</taxon>
        <taxon>Scleractinia</taxon>
        <taxon>Astrocoeniina</taxon>
        <taxon>Pocilloporidae</taxon>
        <taxon>Stylophora</taxon>
    </lineage>
</organism>
<evidence type="ECO:0000313" key="4">
    <source>
        <dbReference type="Proteomes" id="UP000225706"/>
    </source>
</evidence>
<gene>
    <name evidence="3" type="primary">FKRP</name>
    <name evidence="3" type="ORF">AWC38_SpisGene1642</name>
</gene>
<reference evidence="4" key="1">
    <citation type="journal article" date="2017" name="bioRxiv">
        <title>Comparative analysis of the genomes of Stylophora pistillata and Acropora digitifera provides evidence for extensive differences between species of corals.</title>
        <authorList>
            <person name="Voolstra C.R."/>
            <person name="Li Y."/>
            <person name="Liew Y.J."/>
            <person name="Baumgarten S."/>
            <person name="Zoccola D."/>
            <person name="Flot J.-F."/>
            <person name="Tambutte S."/>
            <person name="Allemand D."/>
            <person name="Aranda M."/>
        </authorList>
    </citation>
    <scope>NUCLEOTIDE SEQUENCE [LARGE SCALE GENOMIC DNA]</scope>
</reference>
<evidence type="ECO:0000313" key="3">
    <source>
        <dbReference type="EMBL" id="PFX33494.1"/>
    </source>
</evidence>
<keyword evidence="1" id="KW-0812">Transmembrane</keyword>
<dbReference type="InterPro" id="IPR007074">
    <property type="entry name" value="LicD/FKTN/FKRP_NTP_transf"/>
</dbReference>
<sequence length="689" mass="79442">MQELPGVAGEMLSSTYGDLYRIDRTRGQRQDKAPKGQFGMSTIQRKLKTVLILLVIVYLIINIYHTSRTILQNETQIALLRKVLNKPLCVAHQKIIQRLRRLTKDLTYVRMSVDRDIAMAKIIDGHYDNLRQLLREIEFITSSDVDSEDGRRRSSEDQVKKSQIVCPEVYKGSTYGYPFYRKGFQTEECSVKRDINELVTLIFDEVVLTTETGDQMGDFTHTGRMNRFFTFLESVYRLHQGIRAHFILGRSWNQHEIDTLRGNLTFDLRTKISIQSLRNYAFSKGELLQHIIDDIKTQYILIAPSLTRFTNDINLERLLRVLSTHENTLFAGGSVRNRTGHWSHGCLQTQLKNYTLTYKSGYYRSFSECLVCDFISGPFMAKTSVLKEFGFQSRGDGGIFQELFLRVKDRFFNSHLGLGHSRTSVVSCPDVMFHWQPFPVLDKDLVNFAKKHSIKKIVEADGKVRWFGCRRAVKHREGEKCPSRSGFVVPPCCLENLADAIKFVMEQCERNNITCELQEGTLLGAVKFNKVLPWERDADIAFLTADFPRIVKIKDAFTRQRYVVREIKKPWCCVEGFQAGGKIELLADGWSIQMYGQHRMNPRELLANEHLPTKVLFSGNWLSAPCNPGLYVRHRYGQEVYRHAEHWLSTGKQSGWDAYETKVFSSCPVKGFHGCLDQYESDGSIQFDN</sequence>
<name>A0A2B4SS52_STYPI</name>
<dbReference type="PANTHER" id="PTHR13627:SF34">
    <property type="entry name" value="RIBITOL-5-PHOSPHATE TRANSFERASE"/>
    <property type="match status" value="1"/>
</dbReference>
<keyword evidence="1" id="KW-0472">Membrane</keyword>
<dbReference type="PANTHER" id="PTHR13627">
    <property type="entry name" value="FUKUTIN RELATED PROTEIN"/>
    <property type="match status" value="1"/>
</dbReference>
<feature type="transmembrane region" description="Helical" evidence="1">
    <location>
        <begin position="47"/>
        <end position="65"/>
    </location>
</feature>
<protein>
    <submittedName>
        <fullName evidence="3">Fukutin-related protein</fullName>
    </submittedName>
</protein>
<dbReference type="Pfam" id="PF04991">
    <property type="entry name" value="LicD"/>
    <property type="match status" value="1"/>
</dbReference>
<keyword evidence="4" id="KW-1185">Reference proteome</keyword>
<feature type="domain" description="LicD/FKTN/FKRP nucleotidyltransferase" evidence="2">
    <location>
        <begin position="508"/>
        <end position="562"/>
    </location>
</feature>
<keyword evidence="1" id="KW-1133">Transmembrane helix</keyword>
<dbReference type="AlphaFoldDB" id="A0A2B4SS52"/>
<dbReference type="InterPro" id="IPR052613">
    <property type="entry name" value="LicD_transferase"/>
</dbReference>
<evidence type="ECO:0000259" key="2">
    <source>
        <dbReference type="Pfam" id="PF04991"/>
    </source>
</evidence>